<keyword evidence="3" id="KW-1185">Reference proteome</keyword>
<comment type="caution">
    <text evidence="2">The sequence shown here is derived from an EMBL/GenBank/DDBJ whole genome shotgun (WGS) entry which is preliminary data.</text>
</comment>
<dbReference type="RefSeq" id="WP_179517564.1">
    <property type="nucleotide sequence ID" value="NZ_JACCAC010000001.1"/>
</dbReference>
<evidence type="ECO:0000256" key="1">
    <source>
        <dbReference type="SAM" id="MobiDB-lite"/>
    </source>
</evidence>
<reference evidence="2 3" key="1">
    <citation type="submission" date="2020-07" db="EMBL/GenBank/DDBJ databases">
        <title>Sequencing the genomes of 1000 actinobacteria strains.</title>
        <authorList>
            <person name="Klenk H.-P."/>
        </authorList>
    </citation>
    <scope>NUCLEOTIDE SEQUENCE [LARGE SCALE GENOMIC DNA]</scope>
    <source>
        <strain evidence="2 3">DSM 24552</strain>
    </source>
</reference>
<dbReference type="Proteomes" id="UP000544110">
    <property type="component" value="Unassembled WGS sequence"/>
</dbReference>
<feature type="region of interest" description="Disordered" evidence="1">
    <location>
        <begin position="1"/>
        <end position="54"/>
    </location>
</feature>
<dbReference type="EMBL" id="JACCAC010000001">
    <property type="protein sequence ID" value="NYG55056.1"/>
    <property type="molecule type" value="Genomic_DNA"/>
</dbReference>
<name>A0A7Y9RR59_9ACTN</name>
<organism evidence="2 3">
    <name type="scientific">Nocardioides perillae</name>
    <dbReference type="NCBI Taxonomy" id="1119534"/>
    <lineage>
        <taxon>Bacteria</taxon>
        <taxon>Bacillati</taxon>
        <taxon>Actinomycetota</taxon>
        <taxon>Actinomycetes</taxon>
        <taxon>Propionibacteriales</taxon>
        <taxon>Nocardioidaceae</taxon>
        <taxon>Nocardioides</taxon>
    </lineage>
</organism>
<feature type="compositionally biased region" description="Basic and acidic residues" evidence="1">
    <location>
        <begin position="17"/>
        <end position="38"/>
    </location>
</feature>
<dbReference type="AlphaFoldDB" id="A0A7Y9RR59"/>
<protein>
    <submittedName>
        <fullName evidence="2">Uncharacterized protein</fullName>
    </submittedName>
</protein>
<evidence type="ECO:0000313" key="3">
    <source>
        <dbReference type="Proteomes" id="UP000544110"/>
    </source>
</evidence>
<gene>
    <name evidence="2" type="ORF">BJ989_001360</name>
</gene>
<proteinExistence type="predicted"/>
<sequence length="54" mass="6030">MYQDHQPCRVCGAEVQPRPRREPTRTEADDTVDERHCTNPDCATHGDGPDAPTP</sequence>
<accession>A0A7Y9RR59</accession>
<evidence type="ECO:0000313" key="2">
    <source>
        <dbReference type="EMBL" id="NYG55056.1"/>
    </source>
</evidence>